<dbReference type="SUPFAM" id="SSF56672">
    <property type="entry name" value="DNA/RNA polymerases"/>
    <property type="match status" value="1"/>
</dbReference>
<evidence type="ECO:0008006" key="3">
    <source>
        <dbReference type="Google" id="ProtNLM"/>
    </source>
</evidence>
<dbReference type="EMBL" id="JAIQCV010000008">
    <property type="protein sequence ID" value="KAH1074288.1"/>
    <property type="molecule type" value="Genomic_DNA"/>
</dbReference>
<sequence length="189" mass="21370">MLRLAVRHFDSLFLASDTDADEQLLGMVENRISLNMNDELIKPYTKEELVAAVKDMAALKAPGIDGFSAVFFQKYWHIVGAEVANFCLYILRGESELGEINKMQIVLIPKVEKPRNLTQFRLISLCTVIYKIIAKVLVNRMSSILGCCINKAQGAFIPGRLISDNVLIAYEVLHSLKMKKKREEMQFCA</sequence>
<reference evidence="1 2" key="1">
    <citation type="journal article" date="2021" name="Plant Biotechnol. J.">
        <title>Multi-omics assisted identification of the key and species-specific regulatory components of drought-tolerant mechanisms in Gossypium stocksii.</title>
        <authorList>
            <person name="Yu D."/>
            <person name="Ke L."/>
            <person name="Zhang D."/>
            <person name="Wu Y."/>
            <person name="Sun Y."/>
            <person name="Mei J."/>
            <person name="Sun J."/>
            <person name="Sun Y."/>
        </authorList>
    </citation>
    <scope>NUCLEOTIDE SEQUENCE [LARGE SCALE GENOMIC DNA]</scope>
    <source>
        <strain evidence="2">cv. E1</strain>
        <tissue evidence="1">Leaf</tissue>
    </source>
</reference>
<dbReference type="InterPro" id="IPR052343">
    <property type="entry name" value="Retrotransposon-Effector_Assoc"/>
</dbReference>
<dbReference type="OrthoDB" id="997823at2759"/>
<dbReference type="PANTHER" id="PTHR46890:SF48">
    <property type="entry name" value="RNA-DIRECTED DNA POLYMERASE"/>
    <property type="match status" value="1"/>
</dbReference>
<name>A0A9D3VA12_9ROSI</name>
<organism evidence="1 2">
    <name type="scientific">Gossypium stocksii</name>
    <dbReference type="NCBI Taxonomy" id="47602"/>
    <lineage>
        <taxon>Eukaryota</taxon>
        <taxon>Viridiplantae</taxon>
        <taxon>Streptophyta</taxon>
        <taxon>Embryophyta</taxon>
        <taxon>Tracheophyta</taxon>
        <taxon>Spermatophyta</taxon>
        <taxon>Magnoliopsida</taxon>
        <taxon>eudicotyledons</taxon>
        <taxon>Gunneridae</taxon>
        <taxon>Pentapetalae</taxon>
        <taxon>rosids</taxon>
        <taxon>malvids</taxon>
        <taxon>Malvales</taxon>
        <taxon>Malvaceae</taxon>
        <taxon>Malvoideae</taxon>
        <taxon>Gossypium</taxon>
    </lineage>
</organism>
<protein>
    <recommendedName>
        <fullName evidence="3">Reverse transcriptase domain-containing protein</fullName>
    </recommendedName>
</protein>
<dbReference type="InterPro" id="IPR043502">
    <property type="entry name" value="DNA/RNA_pol_sf"/>
</dbReference>
<dbReference type="PANTHER" id="PTHR46890">
    <property type="entry name" value="NON-LTR RETROLELEMENT REVERSE TRANSCRIPTASE-LIKE PROTEIN-RELATED"/>
    <property type="match status" value="1"/>
</dbReference>
<dbReference type="AlphaFoldDB" id="A0A9D3VA12"/>
<accession>A0A9D3VA12</accession>
<keyword evidence="2" id="KW-1185">Reference proteome</keyword>
<dbReference type="Proteomes" id="UP000828251">
    <property type="component" value="Unassembled WGS sequence"/>
</dbReference>
<evidence type="ECO:0000313" key="1">
    <source>
        <dbReference type="EMBL" id="KAH1074288.1"/>
    </source>
</evidence>
<proteinExistence type="predicted"/>
<comment type="caution">
    <text evidence="1">The sequence shown here is derived from an EMBL/GenBank/DDBJ whole genome shotgun (WGS) entry which is preliminary data.</text>
</comment>
<evidence type="ECO:0000313" key="2">
    <source>
        <dbReference type="Proteomes" id="UP000828251"/>
    </source>
</evidence>
<gene>
    <name evidence="1" type="ORF">J1N35_026616</name>
</gene>